<dbReference type="Pfam" id="PF07714">
    <property type="entry name" value="PK_Tyr_Ser-Thr"/>
    <property type="match status" value="1"/>
</dbReference>
<dbReference type="EMBL" id="PQFF01000197">
    <property type="protein sequence ID" value="RHZ75584.1"/>
    <property type="molecule type" value="Genomic_DNA"/>
</dbReference>
<dbReference type="InterPro" id="IPR011009">
    <property type="entry name" value="Kinase-like_dom_sf"/>
</dbReference>
<reference evidence="2 3" key="1">
    <citation type="submission" date="2018-08" db="EMBL/GenBank/DDBJ databases">
        <title>Genome and evolution of the arbuscular mycorrhizal fungus Diversispora epigaea (formerly Glomus versiforme) and its bacterial endosymbionts.</title>
        <authorList>
            <person name="Sun X."/>
            <person name="Fei Z."/>
            <person name="Harrison M."/>
        </authorList>
    </citation>
    <scope>NUCLEOTIDE SEQUENCE [LARGE SCALE GENOMIC DNA]</scope>
    <source>
        <strain evidence="2 3">IT104</strain>
    </source>
</reference>
<evidence type="ECO:0000259" key="1">
    <source>
        <dbReference type="PROSITE" id="PS50011"/>
    </source>
</evidence>
<dbReference type="InterPro" id="IPR001245">
    <property type="entry name" value="Ser-Thr/Tyr_kinase_cat_dom"/>
</dbReference>
<comment type="caution">
    <text evidence="2">The sequence shown here is derived from an EMBL/GenBank/DDBJ whole genome shotgun (WGS) entry which is preliminary data.</text>
</comment>
<dbReference type="AlphaFoldDB" id="A0A397IR50"/>
<dbReference type="GO" id="GO:0005524">
    <property type="term" value="F:ATP binding"/>
    <property type="evidence" value="ECO:0007669"/>
    <property type="project" value="InterPro"/>
</dbReference>
<gene>
    <name evidence="2" type="ORF">Glove_212g208</name>
</gene>
<accession>A0A397IR50</accession>
<dbReference type="Proteomes" id="UP000266861">
    <property type="component" value="Unassembled WGS sequence"/>
</dbReference>
<organism evidence="2 3">
    <name type="scientific">Diversispora epigaea</name>
    <dbReference type="NCBI Taxonomy" id="1348612"/>
    <lineage>
        <taxon>Eukaryota</taxon>
        <taxon>Fungi</taxon>
        <taxon>Fungi incertae sedis</taxon>
        <taxon>Mucoromycota</taxon>
        <taxon>Glomeromycotina</taxon>
        <taxon>Glomeromycetes</taxon>
        <taxon>Diversisporales</taxon>
        <taxon>Diversisporaceae</taxon>
        <taxon>Diversispora</taxon>
    </lineage>
</organism>
<dbReference type="InterPro" id="IPR000719">
    <property type="entry name" value="Prot_kinase_dom"/>
</dbReference>
<dbReference type="SUPFAM" id="SSF56112">
    <property type="entry name" value="Protein kinase-like (PK-like)"/>
    <property type="match status" value="1"/>
</dbReference>
<feature type="domain" description="Protein kinase" evidence="1">
    <location>
        <begin position="39"/>
        <end position="170"/>
    </location>
</feature>
<evidence type="ECO:0000313" key="3">
    <source>
        <dbReference type="Proteomes" id="UP000266861"/>
    </source>
</evidence>
<protein>
    <recommendedName>
        <fullName evidence="1">Protein kinase domain-containing protein</fullName>
    </recommendedName>
</protein>
<dbReference type="PROSITE" id="PS50011">
    <property type="entry name" value="PROTEIN_KINASE_DOM"/>
    <property type="match status" value="1"/>
</dbReference>
<keyword evidence="3" id="KW-1185">Reference proteome</keyword>
<name>A0A397IR50_9GLOM</name>
<dbReference type="Gene3D" id="1.10.510.10">
    <property type="entry name" value="Transferase(Phosphotransferase) domain 1"/>
    <property type="match status" value="1"/>
</dbReference>
<dbReference type="GO" id="GO:0004672">
    <property type="term" value="F:protein kinase activity"/>
    <property type="evidence" value="ECO:0007669"/>
    <property type="project" value="InterPro"/>
</dbReference>
<sequence length="170" mass="20240">MPKVCPECNQEYNDKFIQDAQINADIYYKVIEWIPYDLFQDIKQIAKGGYGTIYYAIVVVLKKFDGIVDITINDDFLNEMTIYLRTSGNKITSTILYGITKDPETHEYMMVLEYFKGGSLRNYLNNNFNNINWYNKLDYLKDLAEGFMLLFKKKLMHQKRNFCIYLIFYN</sequence>
<dbReference type="OrthoDB" id="10261027at2759"/>
<evidence type="ECO:0000313" key="2">
    <source>
        <dbReference type="EMBL" id="RHZ75584.1"/>
    </source>
</evidence>
<proteinExistence type="predicted"/>